<feature type="transmembrane region" description="Helical" evidence="7">
    <location>
        <begin position="36"/>
        <end position="54"/>
    </location>
</feature>
<evidence type="ECO:0000256" key="2">
    <source>
        <dbReference type="ARBA" id="ARBA00022692"/>
    </source>
</evidence>
<evidence type="ECO:0000256" key="5">
    <source>
        <dbReference type="ARBA" id="ARBA00023143"/>
    </source>
</evidence>
<dbReference type="OrthoDB" id="6897726at2"/>
<comment type="similarity">
    <text evidence="6 7">Belongs to the FliO/MopB family.</text>
</comment>
<keyword evidence="2 7" id="KW-0812">Transmembrane</keyword>
<dbReference type="GO" id="GO:0005886">
    <property type="term" value="C:plasma membrane"/>
    <property type="evidence" value="ECO:0007669"/>
    <property type="project" value="UniProtKB-SubCell"/>
</dbReference>
<evidence type="ECO:0000256" key="6">
    <source>
        <dbReference type="ARBA" id="ARBA00037937"/>
    </source>
</evidence>
<dbReference type="RefSeq" id="WP_149286942.1">
    <property type="nucleotide sequence ID" value="NZ_CP038437.2"/>
</dbReference>
<evidence type="ECO:0000256" key="7">
    <source>
        <dbReference type="RuleBase" id="RU362064"/>
    </source>
</evidence>
<evidence type="ECO:0000256" key="3">
    <source>
        <dbReference type="ARBA" id="ARBA00022989"/>
    </source>
</evidence>
<organism evidence="8 9">
    <name type="scientific">Halomonas binhaiensis</name>
    <dbReference type="NCBI Taxonomy" id="2562282"/>
    <lineage>
        <taxon>Bacteria</taxon>
        <taxon>Pseudomonadati</taxon>
        <taxon>Pseudomonadota</taxon>
        <taxon>Gammaproteobacteria</taxon>
        <taxon>Oceanospirillales</taxon>
        <taxon>Halomonadaceae</taxon>
        <taxon>Halomonas</taxon>
    </lineage>
</organism>
<keyword evidence="8" id="KW-0969">Cilium</keyword>
<evidence type="ECO:0000256" key="4">
    <source>
        <dbReference type="ARBA" id="ARBA00023136"/>
    </source>
</evidence>
<keyword evidence="8" id="KW-0966">Cell projection</keyword>
<dbReference type="AlphaFoldDB" id="A0A5C1NJC3"/>
<keyword evidence="5 7" id="KW-0975">Bacterial flagellum</keyword>
<dbReference type="PANTHER" id="PTHR38766">
    <property type="entry name" value="FLAGELLAR PROTEIN FLIO"/>
    <property type="match status" value="1"/>
</dbReference>
<proteinExistence type="inferred from homology"/>
<protein>
    <recommendedName>
        <fullName evidence="7">Flagellar protein</fullName>
    </recommendedName>
</protein>
<accession>A0A5C1NJC3</accession>
<dbReference type="NCBIfam" id="TIGR03500">
    <property type="entry name" value="FliO_TIGR"/>
    <property type="match status" value="1"/>
</dbReference>
<dbReference type="InterPro" id="IPR052205">
    <property type="entry name" value="FliO/MopB"/>
</dbReference>
<comment type="subcellular location">
    <subcellularLocation>
        <location evidence="7">Cell membrane</location>
    </subcellularLocation>
    <subcellularLocation>
        <location evidence="7">Bacterial flagellum basal body</location>
    </subcellularLocation>
</comment>
<keyword evidence="9" id="KW-1185">Reference proteome</keyword>
<dbReference type="Pfam" id="PF04347">
    <property type="entry name" value="FliO"/>
    <property type="match status" value="1"/>
</dbReference>
<dbReference type="GO" id="GO:0009425">
    <property type="term" value="C:bacterial-type flagellum basal body"/>
    <property type="evidence" value="ECO:0007669"/>
    <property type="project" value="UniProtKB-SubCell"/>
</dbReference>
<dbReference type="PANTHER" id="PTHR38766:SF1">
    <property type="entry name" value="FLAGELLAR PROTEIN FLIO"/>
    <property type="match status" value="1"/>
</dbReference>
<sequence>MTASSITLDSAQETTTQTLATLGGNDLSGLAMLSKTAFSLAVVVVLILTLAALLRRRNRSCQGTGARLRIVGSLPVGAKEKVVVMEVQDRWLVLGVGGSQITLLDTLEAQQETSSAEAGNPDVHSGRFQEYLARRCVAPLRSKDRAQ</sequence>
<dbReference type="InterPro" id="IPR022781">
    <property type="entry name" value="Flagellar_biosynth_FliO"/>
</dbReference>
<dbReference type="EMBL" id="CP038437">
    <property type="protein sequence ID" value="QEM83822.1"/>
    <property type="molecule type" value="Genomic_DNA"/>
</dbReference>
<dbReference type="Proteomes" id="UP000324285">
    <property type="component" value="Chromosome"/>
</dbReference>
<dbReference type="KEGG" id="hbh:E4T21_21300"/>
<keyword evidence="1 7" id="KW-1003">Cell membrane</keyword>
<keyword evidence="3 7" id="KW-1133">Transmembrane helix</keyword>
<evidence type="ECO:0000313" key="8">
    <source>
        <dbReference type="EMBL" id="QEM83822.1"/>
    </source>
</evidence>
<dbReference type="GO" id="GO:0044781">
    <property type="term" value="P:bacterial-type flagellum organization"/>
    <property type="evidence" value="ECO:0007669"/>
    <property type="project" value="UniProtKB-UniRule"/>
</dbReference>
<gene>
    <name evidence="8" type="primary">fliO</name>
    <name evidence="8" type="ORF">E4T21_21300</name>
</gene>
<name>A0A5C1NJC3_9GAMM</name>
<keyword evidence="8" id="KW-0282">Flagellum</keyword>
<evidence type="ECO:0000313" key="9">
    <source>
        <dbReference type="Proteomes" id="UP000324285"/>
    </source>
</evidence>
<evidence type="ECO:0000256" key="1">
    <source>
        <dbReference type="ARBA" id="ARBA00022475"/>
    </source>
</evidence>
<keyword evidence="4 7" id="KW-0472">Membrane</keyword>
<reference evidence="8" key="1">
    <citation type="submission" date="2021-02" db="EMBL/GenBank/DDBJ databases">
        <title>Strain Y2R2, a novel species of the genus Halomonas.</title>
        <authorList>
            <person name="Huang H."/>
        </authorList>
    </citation>
    <scope>NUCLEOTIDE SEQUENCE</scope>
    <source>
        <strain evidence="8">Y2R2</strain>
    </source>
</reference>